<dbReference type="Gramene" id="PRQ51046">
    <property type="protein sequence ID" value="PRQ51046"/>
    <property type="gene ID" value="RchiOBHm_Chr2g0139981"/>
</dbReference>
<comment type="caution">
    <text evidence="1">The sequence shown here is derived from an EMBL/GenBank/DDBJ whole genome shotgun (WGS) entry which is preliminary data.</text>
</comment>
<reference evidence="1 2" key="1">
    <citation type="journal article" date="2018" name="Nat. Genet.">
        <title>The Rosa genome provides new insights in the design of modern roses.</title>
        <authorList>
            <person name="Bendahmane M."/>
        </authorList>
    </citation>
    <scope>NUCLEOTIDE SEQUENCE [LARGE SCALE GENOMIC DNA]</scope>
    <source>
        <strain evidence="2">cv. Old Blush</strain>
    </source>
</reference>
<organism evidence="1 2">
    <name type="scientific">Rosa chinensis</name>
    <name type="common">China rose</name>
    <dbReference type="NCBI Taxonomy" id="74649"/>
    <lineage>
        <taxon>Eukaryota</taxon>
        <taxon>Viridiplantae</taxon>
        <taxon>Streptophyta</taxon>
        <taxon>Embryophyta</taxon>
        <taxon>Tracheophyta</taxon>
        <taxon>Spermatophyta</taxon>
        <taxon>Magnoliopsida</taxon>
        <taxon>eudicotyledons</taxon>
        <taxon>Gunneridae</taxon>
        <taxon>Pentapetalae</taxon>
        <taxon>rosids</taxon>
        <taxon>fabids</taxon>
        <taxon>Rosales</taxon>
        <taxon>Rosaceae</taxon>
        <taxon>Rosoideae</taxon>
        <taxon>Rosoideae incertae sedis</taxon>
        <taxon>Rosa</taxon>
    </lineage>
</organism>
<protein>
    <submittedName>
        <fullName evidence="1">Uncharacterized protein</fullName>
    </submittedName>
</protein>
<dbReference type="Proteomes" id="UP000238479">
    <property type="component" value="Chromosome 2"/>
</dbReference>
<proteinExistence type="predicted"/>
<evidence type="ECO:0000313" key="1">
    <source>
        <dbReference type="EMBL" id="PRQ51046.1"/>
    </source>
</evidence>
<dbReference type="AlphaFoldDB" id="A0A2P6RXB4"/>
<accession>A0A2P6RXB4</accession>
<evidence type="ECO:0000313" key="2">
    <source>
        <dbReference type="Proteomes" id="UP000238479"/>
    </source>
</evidence>
<name>A0A2P6RXB4_ROSCH</name>
<sequence length="182" mass="21267">MDILCQQRRASDVRNMLKSFGGRKSTELLSLTPKIDEIDYETTTMSERPRVVLEQEFEMLFEGITHPGSDQYDCEIGMGRMAINDQPMEDFTVVQEKMNPCHQVLMNSDNLFGPDCFKSRMSSIFQSQEDKTKWEKLGNMRYIERGTAKYQGHNNISCRSNCLRYFHYWYKSSWWCLPGGPA</sequence>
<gene>
    <name evidence="1" type="ORF">RchiOBHm_Chr2g0139981</name>
</gene>
<keyword evidence="2" id="KW-1185">Reference proteome</keyword>
<dbReference type="EMBL" id="PDCK01000040">
    <property type="protein sequence ID" value="PRQ51046.1"/>
    <property type="molecule type" value="Genomic_DNA"/>
</dbReference>